<evidence type="ECO:0000256" key="1">
    <source>
        <dbReference type="ARBA" id="ARBA00004651"/>
    </source>
</evidence>
<dbReference type="InterPro" id="IPR018480">
    <property type="entry name" value="PNAcMuramoyl-5peptid_Trfase_CS"/>
</dbReference>
<feature type="transmembrane region" description="Helical" evidence="8">
    <location>
        <begin position="46"/>
        <end position="64"/>
    </location>
</feature>
<dbReference type="PANTHER" id="PTHR22926">
    <property type="entry name" value="PHOSPHO-N-ACETYLMURAMOYL-PENTAPEPTIDE-TRANSFERASE"/>
    <property type="match status" value="1"/>
</dbReference>
<feature type="transmembrane region" description="Helical" evidence="8">
    <location>
        <begin position="231"/>
        <end position="252"/>
    </location>
</feature>
<dbReference type="GO" id="GO:0071555">
    <property type="term" value="P:cell wall organization"/>
    <property type="evidence" value="ECO:0007669"/>
    <property type="project" value="TreeGrafter"/>
</dbReference>
<evidence type="ECO:0000256" key="6">
    <source>
        <dbReference type="ARBA" id="ARBA00023136"/>
    </source>
</evidence>
<dbReference type="InterPro" id="IPR000715">
    <property type="entry name" value="Glycosyl_transferase_4"/>
</dbReference>
<dbReference type="CDD" id="cd06853">
    <property type="entry name" value="GT_WecA_like"/>
    <property type="match status" value="1"/>
</dbReference>
<keyword evidence="7" id="KW-0460">Magnesium</keyword>
<keyword evidence="7" id="KW-0479">Metal-binding</keyword>
<dbReference type="GO" id="GO:0046872">
    <property type="term" value="F:metal ion binding"/>
    <property type="evidence" value="ECO:0007669"/>
    <property type="project" value="UniProtKB-KW"/>
</dbReference>
<accession>A0A9Q2CYQ9</accession>
<evidence type="ECO:0000256" key="4">
    <source>
        <dbReference type="ARBA" id="ARBA00022692"/>
    </source>
</evidence>
<comment type="cofactor">
    <cofactor evidence="7">
        <name>Mg(2+)</name>
        <dbReference type="ChEBI" id="CHEBI:18420"/>
    </cofactor>
</comment>
<evidence type="ECO:0000256" key="5">
    <source>
        <dbReference type="ARBA" id="ARBA00022989"/>
    </source>
</evidence>
<feature type="transmembrane region" description="Helical" evidence="8">
    <location>
        <begin position="205"/>
        <end position="225"/>
    </location>
</feature>
<dbReference type="Proteomes" id="UP000579136">
    <property type="component" value="Unassembled WGS sequence"/>
</dbReference>
<dbReference type="Pfam" id="PF00953">
    <property type="entry name" value="Glycos_transf_4"/>
    <property type="match status" value="1"/>
</dbReference>
<dbReference type="GO" id="GO:0044038">
    <property type="term" value="P:cell wall macromolecule biosynthetic process"/>
    <property type="evidence" value="ECO:0007669"/>
    <property type="project" value="TreeGrafter"/>
</dbReference>
<keyword evidence="4 8" id="KW-0812">Transmembrane</keyword>
<dbReference type="RefSeq" id="WP_183673269.1">
    <property type="nucleotide sequence ID" value="NZ_CBCRYX010000002.1"/>
</dbReference>
<dbReference type="PROSITE" id="PS01348">
    <property type="entry name" value="MRAY_2"/>
    <property type="match status" value="1"/>
</dbReference>
<feature type="transmembrane region" description="Helical" evidence="8">
    <location>
        <begin position="70"/>
        <end position="86"/>
    </location>
</feature>
<evidence type="ECO:0000313" key="9">
    <source>
        <dbReference type="EMBL" id="MBB5175717.1"/>
    </source>
</evidence>
<dbReference type="EMBL" id="JACHHF010000003">
    <property type="protein sequence ID" value="MBB5175717.1"/>
    <property type="molecule type" value="Genomic_DNA"/>
</dbReference>
<feature type="transmembrane region" description="Helical" evidence="8">
    <location>
        <begin position="6"/>
        <end position="26"/>
    </location>
</feature>
<feature type="transmembrane region" description="Helical" evidence="8">
    <location>
        <begin position="121"/>
        <end position="143"/>
    </location>
</feature>
<feature type="transmembrane region" description="Helical" evidence="8">
    <location>
        <begin position="179"/>
        <end position="198"/>
    </location>
</feature>
<dbReference type="AlphaFoldDB" id="A0A9Q2CYQ9"/>
<dbReference type="GO" id="GO:0036380">
    <property type="term" value="F:UDP-N-acetylglucosamine-undecaprenyl-phosphate N-acetylglucosaminephosphotransferase activity"/>
    <property type="evidence" value="ECO:0007669"/>
    <property type="project" value="UniProtKB-EC"/>
</dbReference>
<protein>
    <submittedName>
        <fullName evidence="9">UDP-GlcNAc:undecaprenyl-phosphate GlcNAc-1-phosphate transferase</fullName>
        <ecNumber evidence="9">2.7.8.33</ecNumber>
    </submittedName>
</protein>
<dbReference type="EC" id="2.7.8.33" evidence="9"/>
<keyword evidence="3 9" id="KW-0808">Transferase</keyword>
<evidence type="ECO:0000256" key="7">
    <source>
        <dbReference type="PIRSR" id="PIRSR600715-1"/>
    </source>
</evidence>
<keyword evidence="6 8" id="KW-0472">Membrane</keyword>
<dbReference type="GO" id="GO:0005886">
    <property type="term" value="C:plasma membrane"/>
    <property type="evidence" value="ECO:0007669"/>
    <property type="project" value="UniProtKB-SubCell"/>
</dbReference>
<sequence>MYTLFLLILSAIISFIVAPIFIKLSYKFGYVDYPNHRKQHSKPMPFSGGISIFVSFVITLIIARPMEVEYMPIILGGGLIVLIGIIDDKYDLKPSVKFIGQLVVITIPVMFGIVIDTITPFGITVDFGVFAIPFTYLWIAVIINAINLIDGLDGLASGVTIIALASIAVIGILQNNIFVMMISVILIGSTLGVLYYNFYPAKLFLGDNGSMFLGYVLGVLSILGFKNITFFSILFPIIILGVPFIDIIFAAVRRYREGVSLTRADRGHLHHKLQYLGFTHRQSVILLYFMAALFAIASVILYLSTITGAVLICLLLILSVVIIVEATDLIGTNRRPILRFVKRMFIYMSR</sequence>
<dbReference type="PANTHER" id="PTHR22926:SF3">
    <property type="entry name" value="UNDECAPRENYL-PHOSPHATE ALPHA-N-ACETYLGLUCOSAMINYL 1-PHOSPHATE TRANSFERASE"/>
    <property type="match status" value="1"/>
</dbReference>
<evidence type="ECO:0000256" key="3">
    <source>
        <dbReference type="ARBA" id="ARBA00022679"/>
    </source>
</evidence>
<evidence type="ECO:0000256" key="8">
    <source>
        <dbReference type="SAM" id="Phobius"/>
    </source>
</evidence>
<name>A0A9Q2CYQ9_9STAP</name>
<keyword evidence="2" id="KW-1003">Cell membrane</keyword>
<keyword evidence="5 8" id="KW-1133">Transmembrane helix</keyword>
<feature type="binding site" evidence="7">
    <location>
        <position position="147"/>
    </location>
    <ligand>
        <name>Mg(2+)</name>
        <dbReference type="ChEBI" id="CHEBI:18420"/>
    </ligand>
</feature>
<feature type="transmembrane region" description="Helical" evidence="8">
    <location>
        <begin position="98"/>
        <end position="115"/>
    </location>
</feature>
<comment type="caution">
    <text evidence="9">The sequence shown here is derived from an EMBL/GenBank/DDBJ whole genome shotgun (WGS) entry which is preliminary data.</text>
</comment>
<feature type="transmembrane region" description="Helical" evidence="8">
    <location>
        <begin position="284"/>
        <end position="303"/>
    </location>
</feature>
<feature type="transmembrane region" description="Helical" evidence="8">
    <location>
        <begin position="309"/>
        <end position="330"/>
    </location>
</feature>
<feature type="transmembrane region" description="Helical" evidence="8">
    <location>
        <begin position="155"/>
        <end position="173"/>
    </location>
</feature>
<evidence type="ECO:0000313" key="10">
    <source>
        <dbReference type="Proteomes" id="UP000579136"/>
    </source>
</evidence>
<organism evidence="9 10">
    <name type="scientific">Nosocomiicoccus ampullae</name>
    <dbReference type="NCBI Taxonomy" id="489910"/>
    <lineage>
        <taxon>Bacteria</taxon>
        <taxon>Bacillati</taxon>
        <taxon>Bacillota</taxon>
        <taxon>Bacilli</taxon>
        <taxon>Bacillales</taxon>
        <taxon>Staphylococcaceae</taxon>
        <taxon>Nosocomiicoccus</taxon>
    </lineage>
</organism>
<dbReference type="GO" id="GO:0009103">
    <property type="term" value="P:lipopolysaccharide biosynthetic process"/>
    <property type="evidence" value="ECO:0007669"/>
    <property type="project" value="TreeGrafter"/>
</dbReference>
<gene>
    <name evidence="9" type="ORF">HNQ45_000592</name>
</gene>
<reference evidence="9 10" key="1">
    <citation type="submission" date="2020-08" db="EMBL/GenBank/DDBJ databases">
        <title>Genomic Encyclopedia of Type Strains, Phase IV (KMG-IV): sequencing the most valuable type-strain genomes for metagenomic binning, comparative biology and taxonomic classification.</title>
        <authorList>
            <person name="Goeker M."/>
        </authorList>
    </citation>
    <scope>NUCLEOTIDE SEQUENCE [LARGE SCALE GENOMIC DNA]</scope>
    <source>
        <strain evidence="9 10">DSM 19163</strain>
    </source>
</reference>
<comment type="subcellular location">
    <subcellularLocation>
        <location evidence="1">Cell membrane</location>
        <topology evidence="1">Multi-pass membrane protein</topology>
    </subcellularLocation>
</comment>
<evidence type="ECO:0000256" key="2">
    <source>
        <dbReference type="ARBA" id="ARBA00022475"/>
    </source>
</evidence>
<proteinExistence type="predicted"/>
<feature type="binding site" evidence="7">
    <location>
        <position position="207"/>
    </location>
    <ligand>
        <name>Mg(2+)</name>
        <dbReference type="ChEBI" id="CHEBI:18420"/>
    </ligand>
</feature>
<keyword evidence="10" id="KW-1185">Reference proteome</keyword>